<comment type="caution">
    <text evidence="5">The sequence shown here is derived from an EMBL/GenBank/DDBJ whole genome shotgun (WGS) entry which is preliminary data.</text>
</comment>
<evidence type="ECO:0000256" key="3">
    <source>
        <dbReference type="ARBA" id="ARBA00022842"/>
    </source>
</evidence>
<dbReference type="GO" id="GO:0016836">
    <property type="term" value="F:hydro-lyase activity"/>
    <property type="evidence" value="ECO:0007669"/>
    <property type="project" value="TreeGrafter"/>
</dbReference>
<proteinExistence type="predicted"/>
<evidence type="ECO:0000256" key="2">
    <source>
        <dbReference type="ARBA" id="ARBA00022723"/>
    </source>
</evidence>
<comment type="cofactor">
    <cofactor evidence="1">
        <name>Mg(2+)</name>
        <dbReference type="ChEBI" id="CHEBI:18420"/>
    </cofactor>
</comment>
<dbReference type="InterPro" id="IPR029017">
    <property type="entry name" value="Enolase-like_N"/>
</dbReference>
<dbReference type="Gene3D" id="3.20.20.120">
    <property type="entry name" value="Enolase-like C-terminal domain"/>
    <property type="match status" value="1"/>
</dbReference>
<dbReference type="PANTHER" id="PTHR13794">
    <property type="entry name" value="ENOLASE SUPERFAMILY, MANDELATE RACEMASE"/>
    <property type="match status" value="1"/>
</dbReference>
<evidence type="ECO:0000259" key="4">
    <source>
        <dbReference type="SMART" id="SM00922"/>
    </source>
</evidence>
<dbReference type="GO" id="GO:0000287">
    <property type="term" value="F:magnesium ion binding"/>
    <property type="evidence" value="ECO:0007669"/>
    <property type="project" value="TreeGrafter"/>
</dbReference>
<evidence type="ECO:0000313" key="6">
    <source>
        <dbReference type="Proteomes" id="UP000253941"/>
    </source>
</evidence>
<dbReference type="InterPro" id="IPR036849">
    <property type="entry name" value="Enolase-like_C_sf"/>
</dbReference>
<reference evidence="5 6" key="1">
    <citation type="submission" date="2018-07" db="EMBL/GenBank/DDBJ databases">
        <title>Venubactetium sediminum gen. nov., sp. nov., isolated from a marine solar saltern.</title>
        <authorList>
            <person name="Wang S."/>
        </authorList>
    </citation>
    <scope>NUCLEOTIDE SEQUENCE [LARGE SCALE GENOMIC DNA]</scope>
    <source>
        <strain evidence="5 6">WD2A32</strain>
    </source>
</reference>
<dbReference type="InterPro" id="IPR046945">
    <property type="entry name" value="RHMD-like"/>
</dbReference>
<dbReference type="SFLD" id="SFLDG00179">
    <property type="entry name" value="mandelate_racemase"/>
    <property type="match status" value="1"/>
</dbReference>
<dbReference type="Pfam" id="PF13378">
    <property type="entry name" value="MR_MLE_C"/>
    <property type="match status" value="1"/>
</dbReference>
<dbReference type="SMART" id="SM00922">
    <property type="entry name" value="MR_MLE"/>
    <property type="match status" value="1"/>
</dbReference>
<dbReference type="SUPFAM" id="SSF54826">
    <property type="entry name" value="Enolase N-terminal domain-like"/>
    <property type="match status" value="1"/>
</dbReference>
<feature type="domain" description="Mandelate racemase/muconate lactonizing enzyme C-terminal" evidence="4">
    <location>
        <begin position="132"/>
        <end position="238"/>
    </location>
</feature>
<keyword evidence="2" id="KW-0479">Metal-binding</keyword>
<keyword evidence="6" id="KW-1185">Reference proteome</keyword>
<keyword evidence="3" id="KW-0460">Magnesium</keyword>
<dbReference type="SFLD" id="SFLDS00001">
    <property type="entry name" value="Enolase"/>
    <property type="match status" value="1"/>
</dbReference>
<dbReference type="InterPro" id="IPR013341">
    <property type="entry name" value="Mandelate_racemase_N_dom"/>
</dbReference>
<dbReference type="SUPFAM" id="SSF51604">
    <property type="entry name" value="Enolase C-terminal domain-like"/>
    <property type="match status" value="1"/>
</dbReference>
<dbReference type="EMBL" id="QPMH01000001">
    <property type="protein sequence ID" value="RDD63770.1"/>
    <property type="molecule type" value="Genomic_DNA"/>
</dbReference>
<dbReference type="Pfam" id="PF02746">
    <property type="entry name" value="MR_MLE_N"/>
    <property type="match status" value="1"/>
</dbReference>
<dbReference type="CDD" id="cd03316">
    <property type="entry name" value="MR_like"/>
    <property type="match status" value="1"/>
</dbReference>
<gene>
    <name evidence="5" type="ORF">DRB17_00925</name>
</gene>
<sequence>MKITGIRHSRHRLRLDPPFPPAWDSRPRHAFETDIVRIETDEGLTGVGSGDTMPGFAGHEELFIGRDPRDLERHARVIDNLSFHYGRCWPFEVALWDLFGKVSEQPVWRLLGGATGGRLRCYASTGVLRGKMDTVATAAAIKGAGYPALKLRFHRPHWREDLKMVEAVRDALGDAIDIMVDCNQAWRMPWDTAEPWTLKEALACARELEDLDVFWLEEPLHRGDFDGMARLRDSVDLRIAGGEMAREIHDVHQLTDRGCLDVLQPDAVVCSGIGGLSRAFKAARDRGLEISPHTWGNGIGLLANAHLAAGVGGCPYLEFPFDPPEWTPERRDFPLTAPVEVDSDGWLQLPETPGLGIELDGDRLAATEVT</sequence>
<evidence type="ECO:0000313" key="5">
    <source>
        <dbReference type="EMBL" id="RDD63770.1"/>
    </source>
</evidence>
<evidence type="ECO:0000256" key="1">
    <source>
        <dbReference type="ARBA" id="ARBA00001946"/>
    </source>
</evidence>
<dbReference type="RefSeq" id="WP_114580283.1">
    <property type="nucleotide sequence ID" value="NZ_QPMH01000001.1"/>
</dbReference>
<dbReference type="Proteomes" id="UP000253941">
    <property type="component" value="Unassembled WGS sequence"/>
</dbReference>
<dbReference type="Gene3D" id="3.30.390.10">
    <property type="entry name" value="Enolase-like, N-terminal domain"/>
    <property type="match status" value="1"/>
</dbReference>
<name>A0A369TET8_9PROT</name>
<accession>A0A369TET8</accession>
<dbReference type="GO" id="GO:0016052">
    <property type="term" value="P:carbohydrate catabolic process"/>
    <property type="evidence" value="ECO:0007669"/>
    <property type="project" value="TreeGrafter"/>
</dbReference>
<dbReference type="AlphaFoldDB" id="A0A369TET8"/>
<dbReference type="InterPro" id="IPR029065">
    <property type="entry name" value="Enolase_C-like"/>
</dbReference>
<organism evidence="5 6">
    <name type="scientific">Ferruginivarius sediminum</name>
    <dbReference type="NCBI Taxonomy" id="2661937"/>
    <lineage>
        <taxon>Bacteria</taxon>
        <taxon>Pseudomonadati</taxon>
        <taxon>Pseudomonadota</taxon>
        <taxon>Alphaproteobacteria</taxon>
        <taxon>Rhodospirillales</taxon>
        <taxon>Rhodospirillaceae</taxon>
        <taxon>Ferruginivarius</taxon>
    </lineage>
</organism>
<dbReference type="InterPro" id="IPR013342">
    <property type="entry name" value="Mandelate_racemase_C"/>
</dbReference>
<dbReference type="PANTHER" id="PTHR13794:SF58">
    <property type="entry name" value="MITOCHONDRIAL ENOLASE SUPERFAMILY MEMBER 1"/>
    <property type="match status" value="1"/>
</dbReference>
<protein>
    <submittedName>
        <fullName evidence="5">Mandelate racemase/muconate lactonizing enzyme family protein</fullName>
    </submittedName>
</protein>